<protein>
    <submittedName>
        <fullName evidence="1">Uncharacterized protein</fullName>
    </submittedName>
</protein>
<dbReference type="RefSeq" id="WP_171445461.1">
    <property type="nucleotide sequence ID" value="NZ_JABFNS010000235.1"/>
</dbReference>
<organism evidence="1 2">
    <name type="scientific">Myxococcus xanthus</name>
    <dbReference type="NCBI Taxonomy" id="34"/>
    <lineage>
        <taxon>Bacteria</taxon>
        <taxon>Pseudomonadati</taxon>
        <taxon>Myxococcota</taxon>
        <taxon>Myxococcia</taxon>
        <taxon>Myxococcales</taxon>
        <taxon>Cystobacterineae</taxon>
        <taxon>Myxococcaceae</taxon>
        <taxon>Myxococcus</taxon>
    </lineage>
</organism>
<gene>
    <name evidence="1" type="ORF">HNV28_36485</name>
</gene>
<reference evidence="1 2" key="1">
    <citation type="submission" date="2020-05" db="EMBL/GenBank/DDBJ databases">
        <authorList>
            <person name="Whitworth D."/>
        </authorList>
    </citation>
    <scope>NUCLEOTIDE SEQUENCE [LARGE SCALE GENOMIC DNA]</scope>
    <source>
        <strain evidence="1 2">AM005</strain>
    </source>
</reference>
<sequence length="377" mass="41448">MEVISATESLRDLLEAHDVPCHVEGEWLRLGESGPRVQGWYIYRPNANTERSVRLDVVFELWPGRVITESFSCQGDSRDDAQRNVIESFSRSSLHVLLSAFLNVGSEYIQVEEWGVGGSARQVFLGEVVALSSNPSDVPEPAWLTLFEDAVKSLPLAPGTHWVRIYFAQLDARILALEVLLDNEEWPELKAGLERAPWPRAQGLLSNRLFLVLQGGVDVSRAVATFVEHADQPVDVIQREIQAQGASLLEAEKLVAYIPEAFGAACATNVGAKVPESVQFVEWNGSATYDVVLAQDPLWLEASRLAKRTLDGRGLSEDQLDAIINRSVLLDKLDVAIAAGAKPEIVVLGPFTIALTEEGTQAMRLEAAERASLQNRD</sequence>
<evidence type="ECO:0000313" key="1">
    <source>
        <dbReference type="EMBL" id="NOJ83748.1"/>
    </source>
</evidence>
<proteinExistence type="predicted"/>
<dbReference type="EMBL" id="JABFNT010000234">
    <property type="protein sequence ID" value="NOJ83748.1"/>
    <property type="molecule type" value="Genomic_DNA"/>
</dbReference>
<dbReference type="Pfam" id="PF19875">
    <property type="entry name" value="DUF6348"/>
    <property type="match status" value="1"/>
</dbReference>
<dbReference type="InterPro" id="IPR045929">
    <property type="entry name" value="DUF6348"/>
</dbReference>
<dbReference type="AlphaFoldDB" id="A0A7Y4IQU0"/>
<dbReference type="Proteomes" id="UP000533080">
    <property type="component" value="Unassembled WGS sequence"/>
</dbReference>
<name>A0A7Y4IQU0_MYXXA</name>
<evidence type="ECO:0000313" key="2">
    <source>
        <dbReference type="Proteomes" id="UP000533080"/>
    </source>
</evidence>
<comment type="caution">
    <text evidence="1">The sequence shown here is derived from an EMBL/GenBank/DDBJ whole genome shotgun (WGS) entry which is preliminary data.</text>
</comment>
<accession>A0A7Y4IQU0</accession>